<dbReference type="InterPro" id="IPR029030">
    <property type="entry name" value="Caspase-like_dom_sf"/>
</dbReference>
<keyword evidence="3" id="KW-0378">Hydrolase</keyword>
<evidence type="ECO:0000256" key="2">
    <source>
        <dbReference type="ARBA" id="ARBA00022703"/>
    </source>
</evidence>
<dbReference type="InterPro" id="IPR011600">
    <property type="entry name" value="Pept_C14_caspase"/>
</dbReference>
<keyword evidence="2" id="KW-0053">Apoptosis</keyword>
<keyword evidence="3" id="KW-0645">Protease</keyword>
<comment type="caution">
    <text evidence="5">The sequence shown here is derived from an EMBL/GenBank/DDBJ whole genome shotgun (WGS) entry which is preliminary data.</text>
</comment>
<dbReference type="GO" id="GO:0004197">
    <property type="term" value="F:cysteine-type endopeptidase activity"/>
    <property type="evidence" value="ECO:0007669"/>
    <property type="project" value="InterPro"/>
</dbReference>
<proteinExistence type="inferred from homology"/>
<feature type="domain" description="Peptidase C14 caspase" evidence="4">
    <location>
        <begin position="18"/>
        <end position="303"/>
    </location>
</feature>
<comment type="similarity">
    <text evidence="1">Belongs to the peptidase C14B family.</text>
</comment>
<keyword evidence="3" id="KW-0788">Thiol protease</keyword>
<protein>
    <recommendedName>
        <fullName evidence="4">Peptidase C14 caspase domain-containing protein</fullName>
    </recommendedName>
</protein>
<dbReference type="Pfam" id="PF00656">
    <property type="entry name" value="Peptidase_C14"/>
    <property type="match status" value="1"/>
</dbReference>
<dbReference type="EMBL" id="CAJMXA010003458">
    <property type="protein sequence ID" value="CAE6496406.1"/>
    <property type="molecule type" value="Genomic_DNA"/>
</dbReference>
<dbReference type="PANTHER" id="PTHR48104">
    <property type="entry name" value="METACASPASE-4"/>
    <property type="match status" value="1"/>
</dbReference>
<dbReference type="SUPFAM" id="SSF52129">
    <property type="entry name" value="Caspase-like"/>
    <property type="match status" value="1"/>
</dbReference>
<dbReference type="GO" id="GO:0006508">
    <property type="term" value="P:proteolysis"/>
    <property type="evidence" value="ECO:0007669"/>
    <property type="project" value="InterPro"/>
</dbReference>
<evidence type="ECO:0000256" key="3">
    <source>
        <dbReference type="ARBA" id="ARBA00022807"/>
    </source>
</evidence>
<dbReference type="GO" id="GO:0006915">
    <property type="term" value="P:apoptotic process"/>
    <property type="evidence" value="ECO:0007669"/>
    <property type="project" value="UniProtKB-KW"/>
</dbReference>
<evidence type="ECO:0000313" key="6">
    <source>
        <dbReference type="Proteomes" id="UP000663853"/>
    </source>
</evidence>
<dbReference type="InterPro" id="IPR050452">
    <property type="entry name" value="Metacaspase"/>
</dbReference>
<gene>
    <name evidence="5" type="ORF">RDB_LOCUS107004</name>
</gene>
<name>A0A8H3CWC9_9AGAM</name>
<evidence type="ECO:0000256" key="1">
    <source>
        <dbReference type="ARBA" id="ARBA00009005"/>
    </source>
</evidence>
<reference evidence="5" key="1">
    <citation type="submission" date="2021-01" db="EMBL/GenBank/DDBJ databases">
        <authorList>
            <person name="Kaushik A."/>
        </authorList>
    </citation>
    <scope>NUCLEOTIDE SEQUENCE</scope>
    <source>
        <strain evidence="5">AG6-10EEA</strain>
    </source>
</reference>
<dbReference type="Proteomes" id="UP000663853">
    <property type="component" value="Unassembled WGS sequence"/>
</dbReference>
<accession>A0A8H3CWC9</accession>
<evidence type="ECO:0000259" key="4">
    <source>
        <dbReference type="Pfam" id="PF00656"/>
    </source>
</evidence>
<dbReference type="Gene3D" id="3.40.50.1460">
    <property type="match status" value="1"/>
</dbReference>
<dbReference type="AlphaFoldDB" id="A0A8H3CWC9"/>
<organism evidence="5 6">
    <name type="scientific">Rhizoctonia solani</name>
    <dbReference type="NCBI Taxonomy" id="456999"/>
    <lineage>
        <taxon>Eukaryota</taxon>
        <taxon>Fungi</taxon>
        <taxon>Dikarya</taxon>
        <taxon>Basidiomycota</taxon>
        <taxon>Agaricomycotina</taxon>
        <taxon>Agaricomycetes</taxon>
        <taxon>Cantharellales</taxon>
        <taxon>Ceratobasidiaceae</taxon>
        <taxon>Rhizoctonia</taxon>
    </lineage>
</organism>
<dbReference type="PANTHER" id="PTHR48104:SF30">
    <property type="entry name" value="METACASPASE-1"/>
    <property type="match status" value="1"/>
</dbReference>
<dbReference type="GO" id="GO:0005737">
    <property type="term" value="C:cytoplasm"/>
    <property type="evidence" value="ECO:0007669"/>
    <property type="project" value="TreeGrafter"/>
</dbReference>
<sequence>MVSDALGSAGPKVEAYGLIIGVNKYQRNDVHQELMGSVDDAMSVFKFFTEHLNVPEDRFVCLFNEYATRDAIIKTFMEHLINNPAIRPYDPIVIYFAGHGDRMPAPRGWQSADGKVEMILPHDANTYDAHGQYNYGIPDLTLAFLLYKLSQEKGNNITVILDSCHSGSGTRGEVRLRSSHDPECPPIPDELDAQLRRSLSIDYPSEVEKTVSKQLSGTIMAPSLESHILLAACQEDEQAQEAPNRDPVTGDMRDPPCTGIFTMALLKELRRCNITTTSYITLIRNLLAARRENVPRYAHRMVPQTFQCEGRNQDRLLFSVQYSMTKGKIALIPTSDKAIYRVRVGSAQGIVPGTEFGIFSSRMDPKSPPAGILVARDVGPIISQLHGLEPNAPPEIPEDAYATIVKFNDHSNGVRIWLDKEVEQLESWKGVRAGLHTVPVFWATSPDNHDVALLPAKGGVELQGAHLTPGRLGTSHILKPDLTTKQIVDILTSVVYFHFHLKNQNPRAPVRPLLGLALRELKEKTNSWGSIIYEVNGNDMFGESVSAGTVATLRADPNKVFGLELTNNSQEDLFPYVLYYDFEDYSVGALYEPPGRTVRAPLQAGRTLTIGYGSGGSQPFQVDFTNPKSEKEYGAFLLLVFSEWVDIAYLQQESPLNGAVNEHRGMRALNHLSIWDSVIVRVEMIKP</sequence>
<evidence type="ECO:0000313" key="5">
    <source>
        <dbReference type="EMBL" id="CAE6496406.1"/>
    </source>
</evidence>